<dbReference type="CAZy" id="GT2">
    <property type="family name" value="Glycosyltransferase Family 2"/>
</dbReference>
<feature type="domain" description="Glycosyltransferase 2-like" evidence="5">
    <location>
        <begin position="443"/>
        <end position="557"/>
    </location>
</feature>
<dbReference type="InterPro" id="IPR029044">
    <property type="entry name" value="Nucleotide-diphossugar_trans"/>
</dbReference>
<proteinExistence type="inferred from homology"/>
<name>Q6QWB9_AZOBR</name>
<evidence type="ECO:0000256" key="2">
    <source>
        <dbReference type="ARBA" id="ARBA00022676"/>
    </source>
</evidence>
<evidence type="ECO:0000259" key="5">
    <source>
        <dbReference type="Pfam" id="PF00535"/>
    </source>
</evidence>
<dbReference type="Pfam" id="PF14559">
    <property type="entry name" value="TPR_19"/>
    <property type="match status" value="1"/>
</dbReference>
<feature type="region of interest" description="Disordered" evidence="4">
    <location>
        <begin position="756"/>
        <end position="789"/>
    </location>
</feature>
<dbReference type="EMBL" id="AY523972">
    <property type="protein sequence ID" value="AAS83094.1"/>
    <property type="molecule type" value="Genomic_DNA"/>
</dbReference>
<accession>Q6QWB9</accession>
<keyword evidence="6" id="KW-0614">Plasmid</keyword>
<evidence type="ECO:0000313" key="6">
    <source>
        <dbReference type="EMBL" id="AAS83094.1"/>
    </source>
</evidence>
<dbReference type="SUPFAM" id="SSF53448">
    <property type="entry name" value="Nucleotide-diphospho-sugar transferases"/>
    <property type="match status" value="1"/>
</dbReference>
<feature type="compositionally biased region" description="Low complexity" evidence="4">
    <location>
        <begin position="1266"/>
        <end position="1280"/>
    </location>
</feature>
<dbReference type="SUPFAM" id="SSF53756">
    <property type="entry name" value="UDP-Glycosyltransferase/glycogen phosphorylase"/>
    <property type="match status" value="1"/>
</dbReference>
<dbReference type="SUPFAM" id="SSF48452">
    <property type="entry name" value="TPR-like"/>
    <property type="match status" value="1"/>
</dbReference>
<dbReference type="InterPro" id="IPR011990">
    <property type="entry name" value="TPR-like_helical_dom_sf"/>
</dbReference>
<feature type="region of interest" description="Disordered" evidence="4">
    <location>
        <begin position="1"/>
        <end position="53"/>
    </location>
</feature>
<comment type="similarity">
    <text evidence="1">Belongs to the glycosyltransferase 2 family.</text>
</comment>
<organism evidence="6">
    <name type="scientific">Azospirillum brasilense</name>
    <dbReference type="NCBI Taxonomy" id="192"/>
    <lineage>
        <taxon>Bacteria</taxon>
        <taxon>Pseudomonadati</taxon>
        <taxon>Pseudomonadota</taxon>
        <taxon>Alphaproteobacteria</taxon>
        <taxon>Rhodospirillales</taxon>
        <taxon>Azospirillaceae</taxon>
        <taxon>Azospirillum</taxon>
    </lineage>
</organism>
<dbReference type="Gene3D" id="1.25.40.10">
    <property type="entry name" value="Tetratricopeptide repeat domain"/>
    <property type="match status" value="1"/>
</dbReference>
<dbReference type="PANTHER" id="PTHR43179:SF12">
    <property type="entry name" value="GALACTOFURANOSYLTRANSFERASE GLFT2"/>
    <property type="match status" value="1"/>
</dbReference>
<keyword evidence="2" id="KW-0328">Glycosyltransferase</keyword>
<evidence type="ECO:0000256" key="4">
    <source>
        <dbReference type="SAM" id="MobiDB-lite"/>
    </source>
</evidence>
<feature type="compositionally biased region" description="Low complexity" evidence="4">
    <location>
        <begin position="773"/>
        <end position="786"/>
    </location>
</feature>
<sequence>MKGRRGDQAKDQPGGFRHPCGSRSSDLGISDRDTPKRIRGSFFMSPPGSPKSQARRLDVQRLEELIAAGRIAEAETTAGRLLRHNATHVYGAAGLARCSLAQGDLETALRWAERGARFAPNDIALKAFFAALLIAAGRSAEVPPLLAAAVDKAAVPTAAIALGQALARLGEVDRLLPLIVRELHRFPVSVAPLLGDLADHAVLTGQAVGWAAADVGLRVVGALAPDVQDAPSSDQGGTIRIASSRHVPLLVMNRVSFLRQYGRQDGAGLVRFVLPVGPDLEGRPLSITLDGAPLLGAPLHPRRHATVEGSVLLDDDPGGATEAVLSGWAWCPGDPPQSVTVQVTDEVGRSVTVAADRPLQGARAQGVEDGRYGFLIDPVAAGLAPGRLHVTAGPGGTPLAGSPLPWPGSGGVGRRPAPVGPRPLRPVRTGHPSFTGASPVVDIVIPVYRGREETMACLRSVLAADDATPREVVVIDDASPDADLVGDLTALAEAGRITLLRNPRNLGFPATVNRGLALHPDRDAVLLNADTLVAGNWLERLRAAARSVPDVGTVTPLSNDATILSYPSGADRPPPPSLAETAALDRLARTVNAGLRVDLPTAVGFCVYIRRDCLEETGPFEEWLFGRGYGEENDFCLRAHRLGWRHLGAADVFVAHVGGRSFGRQKAILAARNSHLLERLHPGYDALVQDFIAADPLMAARRRLDIARWAEGAEAARAPAVLLVTLAGRGGVARFIEERAEALRAEGWRVLRLVPETAGDEEEDEKDDDDEAAPQSHPSSSAPSLPSERRCRIEVMDRPDLRDLVFRTRAEFGELAEALRLAGTAAVEIHHLLGHDAAVLDLAGRLGVPYDLTIHDYGLICPRLSLVDKNGRYCGEPDLAACERCTADPDDRADPELTVGALRRRTRTLAAGARRVTAPTRDVAARLLRHIAPRLIEVRPWEDVAPPPARPPRHRNGRRWRVCTIGAVGIQKGYEVLLACARDAAARGLPLEFVVVGFSEDDPPLFETGHGFVTGRFSEEEAVALVRAQEADIAFLPSISPETWCYALSTAWKAELEVVAFDLGAMSERIRRKGGGHLLPPLLEAATINDALLGILDAHTPHGVAIGQFSSFRSDYKPSIPGADSDGPNACCSISQSRGGSSMIGSVASAEAQQPTQIKATAQTLSLLPGFYSLIVTSGGGTAAAGEFPLPSVQLAASPNNHPGTTVEMIGSVPGNWLSKQGDTIIIKVSGGPAALILSSYKHIERQNALLSLQFARIDDTPAASASAAPQAAPAMASAPVQSTQAPTAPPAARPRTEILAHIQRQGDLRFADSNWAGAVGQRLWIEAFSITPVDGITPEDIEYKGLTANGWETPWISGAGMCGSRGLGTPLVGFSIRLRGAAAERFDCVYEGAFVSGYRSPAGQNGSPCRSDAIGDALEGFLLRFVEKQTGAAQTRSS</sequence>
<protein>
    <submittedName>
        <fullName evidence="6">Glycosyl transferase-like protein</fullName>
    </submittedName>
</protein>
<feature type="compositionally biased region" description="Acidic residues" evidence="4">
    <location>
        <begin position="758"/>
        <end position="772"/>
    </location>
</feature>
<dbReference type="PANTHER" id="PTHR43179">
    <property type="entry name" value="RHAMNOSYLTRANSFERASE WBBL"/>
    <property type="match status" value="1"/>
</dbReference>
<reference evidence="6" key="1">
    <citation type="journal article" date="2004" name="FEMS Microbiol. Lett.">
        <title>Annotation of the pRhico plasmid of Azospirillum brasilense reveals its role in determining the outer surface composition.</title>
        <authorList>
            <person name="Vanbleu E."/>
            <person name="Marchal K."/>
            <person name="Lambrecht M."/>
            <person name="Mathys J."/>
            <person name="Vanderleyden J."/>
        </authorList>
    </citation>
    <scope>NUCLEOTIDE SEQUENCE</scope>
    <source>
        <plasmid evidence="6">90 MDa</plasmid>
    </source>
</reference>
<dbReference type="InterPro" id="IPR001173">
    <property type="entry name" value="Glyco_trans_2-like"/>
</dbReference>
<evidence type="ECO:0000256" key="3">
    <source>
        <dbReference type="ARBA" id="ARBA00022679"/>
    </source>
</evidence>
<dbReference type="GO" id="GO:0016757">
    <property type="term" value="F:glycosyltransferase activity"/>
    <property type="evidence" value="ECO:0007669"/>
    <property type="project" value="UniProtKB-KW"/>
</dbReference>
<gene>
    <name evidence="6" type="ORF">pRhico058</name>
</gene>
<evidence type="ECO:0000256" key="1">
    <source>
        <dbReference type="ARBA" id="ARBA00006739"/>
    </source>
</evidence>
<geneLocation type="plasmid" evidence="6">
    <name>90 MDa</name>
</geneLocation>
<feature type="region of interest" description="Disordered" evidence="4">
    <location>
        <begin position="1266"/>
        <end position="1294"/>
    </location>
</feature>
<dbReference type="Gene3D" id="3.90.550.10">
    <property type="entry name" value="Spore Coat Polysaccharide Biosynthesis Protein SpsA, Chain A"/>
    <property type="match status" value="1"/>
</dbReference>
<keyword evidence="3 6" id="KW-0808">Transferase</keyword>
<dbReference type="Pfam" id="PF00535">
    <property type="entry name" value="Glycos_transf_2"/>
    <property type="match status" value="1"/>
</dbReference>
<dbReference type="Gene3D" id="3.40.50.2000">
    <property type="entry name" value="Glycogen Phosphorylase B"/>
    <property type="match status" value="2"/>
</dbReference>
<feature type="compositionally biased region" description="Basic and acidic residues" evidence="4">
    <location>
        <begin position="1"/>
        <end position="10"/>
    </location>
</feature>